<keyword evidence="4 8" id="KW-0732">Signal</keyword>
<keyword evidence="3 7" id="KW-0812">Transmembrane</keyword>
<evidence type="ECO:0000256" key="8">
    <source>
        <dbReference type="SAM" id="SignalP"/>
    </source>
</evidence>
<dbReference type="InParanoid" id="A0A316V1R5"/>
<feature type="transmembrane region" description="Helical" evidence="7">
    <location>
        <begin position="648"/>
        <end position="673"/>
    </location>
</feature>
<proteinExistence type="inferred from homology"/>
<evidence type="ECO:0000256" key="2">
    <source>
        <dbReference type="ARBA" id="ARBA00010642"/>
    </source>
</evidence>
<dbReference type="InterPro" id="IPR032800">
    <property type="entry name" value="TRP_N"/>
</dbReference>
<evidence type="ECO:0000313" key="10">
    <source>
        <dbReference type="EMBL" id="PWN31490.1"/>
    </source>
</evidence>
<dbReference type="InterPro" id="IPR010308">
    <property type="entry name" value="TRP_C"/>
</dbReference>
<evidence type="ECO:0000256" key="1">
    <source>
        <dbReference type="ARBA" id="ARBA00004141"/>
    </source>
</evidence>
<protein>
    <submittedName>
        <fullName evidence="10">TRP-domain-containing protein</fullName>
    </submittedName>
</protein>
<feature type="transmembrane region" description="Helical" evidence="7">
    <location>
        <begin position="588"/>
        <end position="609"/>
    </location>
</feature>
<evidence type="ECO:0000256" key="6">
    <source>
        <dbReference type="ARBA" id="ARBA00023136"/>
    </source>
</evidence>
<feature type="signal peptide" evidence="8">
    <location>
        <begin position="1"/>
        <end position="27"/>
    </location>
</feature>
<organism evidence="10 11">
    <name type="scientific">Meira miltonrushii</name>
    <dbReference type="NCBI Taxonomy" id="1280837"/>
    <lineage>
        <taxon>Eukaryota</taxon>
        <taxon>Fungi</taxon>
        <taxon>Dikarya</taxon>
        <taxon>Basidiomycota</taxon>
        <taxon>Ustilaginomycotina</taxon>
        <taxon>Exobasidiomycetes</taxon>
        <taxon>Exobasidiales</taxon>
        <taxon>Brachybasidiaceae</taxon>
        <taxon>Meira</taxon>
    </lineage>
</organism>
<evidence type="ECO:0000256" key="3">
    <source>
        <dbReference type="ARBA" id="ARBA00022692"/>
    </source>
</evidence>
<comment type="similarity">
    <text evidence="2">Belongs to the transient receptor potential (TRP) ion channel family.</text>
</comment>
<reference evidence="10 11" key="1">
    <citation type="journal article" date="2018" name="Mol. Biol. Evol.">
        <title>Broad Genomic Sampling Reveals a Smut Pathogenic Ancestry of the Fungal Clade Ustilaginomycotina.</title>
        <authorList>
            <person name="Kijpornyongpan T."/>
            <person name="Mondo S.J."/>
            <person name="Barry K."/>
            <person name="Sandor L."/>
            <person name="Lee J."/>
            <person name="Lipzen A."/>
            <person name="Pangilinan J."/>
            <person name="LaButti K."/>
            <person name="Hainaut M."/>
            <person name="Henrissat B."/>
            <person name="Grigoriev I.V."/>
            <person name="Spatafora J.W."/>
            <person name="Aime M.C."/>
        </authorList>
    </citation>
    <scope>NUCLEOTIDE SEQUENCE [LARGE SCALE GENOMIC DNA]</scope>
    <source>
        <strain evidence="10 11">MCA 3882</strain>
    </source>
</reference>
<comment type="subcellular location">
    <subcellularLocation>
        <location evidence="1">Membrane</location>
        <topology evidence="1">Multi-pass membrane protein</topology>
    </subcellularLocation>
</comment>
<dbReference type="AlphaFoldDB" id="A0A316V1R5"/>
<feature type="transmembrane region" description="Helical" evidence="7">
    <location>
        <begin position="616"/>
        <end position="636"/>
    </location>
</feature>
<evidence type="ECO:0000256" key="4">
    <source>
        <dbReference type="ARBA" id="ARBA00022729"/>
    </source>
</evidence>
<dbReference type="EMBL" id="KZ819608">
    <property type="protein sequence ID" value="PWN31490.1"/>
    <property type="molecule type" value="Genomic_DNA"/>
</dbReference>
<name>A0A316V1R5_9BASI</name>
<dbReference type="Pfam" id="PF14558">
    <property type="entry name" value="TRP_N"/>
    <property type="match status" value="1"/>
</dbReference>
<feature type="transmembrane region" description="Helical" evidence="7">
    <location>
        <begin position="560"/>
        <end position="582"/>
    </location>
</feature>
<evidence type="ECO:0000259" key="9">
    <source>
        <dbReference type="SMART" id="SM01320"/>
    </source>
</evidence>
<dbReference type="InterPro" id="IPR040241">
    <property type="entry name" value="TRP_Flc/Pkd2-like"/>
</dbReference>
<dbReference type="Proteomes" id="UP000245771">
    <property type="component" value="Unassembled WGS sequence"/>
</dbReference>
<feature type="transmembrane region" description="Helical" evidence="7">
    <location>
        <begin position="404"/>
        <end position="430"/>
    </location>
</feature>
<dbReference type="OrthoDB" id="2115177at2759"/>
<keyword evidence="5 7" id="KW-1133">Transmembrane helix</keyword>
<dbReference type="GO" id="GO:0055085">
    <property type="term" value="P:transmembrane transport"/>
    <property type="evidence" value="ECO:0007669"/>
    <property type="project" value="TreeGrafter"/>
</dbReference>
<dbReference type="STRING" id="1280837.A0A316V1R5"/>
<dbReference type="PANTHER" id="PTHR31145">
    <property type="entry name" value="INTEGRAL MEMBRANE PROTEIN (AFU_ORTHOLOGUE AFUA_7G01610)"/>
    <property type="match status" value="1"/>
</dbReference>
<sequence>MMLKRVYNQFLICLLCSLATLTSFTTASVGQTKQLYTSSVAYCSPPIAILVTDLSLRFYPENSTLEFDLSAASIQDNLNVSIALSVNAYGLGLFNVNIDLCSLAGGILCPLPKYQFSGGGIFPVPKQFSDQIPTIAYTIPDLEAVATLQLNDTSNNNVVGCVQATLSNGHTAKQSGVLWATVGLALLALFSSLLHTVIAQSIGAAQWRIVDVMWAIQNPAITSFLSLNYPTVFLSYGTNFAWSLGLVDIPSLQSSITQTRSNTGGHDQAVFGKNLTAEIGRKYNPFNGGESQSSGSSSGLGKSLSIGSLGFFKASDDMANKLSNFAQSVSPSILQPSSSHAQIYDPAKLSLLKRQQYAPNTGPGGSLITGGQGVALPLVSGDETSVNGGIGTFAERNYVAPSNAFLTVLVSMAILLAICVGALILTYLIAFSVRLLTDRRNKGKGLTRNLSHWSHRVTKPSEFFNTVILPTLGRYLLIVFPVFFIFAFWQWIDGDSWVGHLVAALMTVIILAFTAIMFVPMIIRARRSTSAVLYHDKAPAHGTKTAKRWGHLSHPYRQKFYWFSLALLLFAFIRACFISFAQQHGTRQAIGLLVTDVLLFLILCIFRVGRDKKSDFVLILLCFSRIAAWAVCVVFIPSANIRTIPRAIVAFVLLVVTALPIIYLFFLTVYDLFMPFLRRNRMDVDHYNSTDGEISRKSKRTNGKIND</sequence>
<feature type="domain" description="ML-like" evidence="9">
    <location>
        <begin position="33"/>
        <end position="173"/>
    </location>
</feature>
<dbReference type="GO" id="GO:0016020">
    <property type="term" value="C:membrane"/>
    <property type="evidence" value="ECO:0007669"/>
    <property type="project" value="UniProtKB-SubCell"/>
</dbReference>
<dbReference type="GeneID" id="37021782"/>
<feature type="transmembrane region" description="Helical" evidence="7">
    <location>
        <begin position="498"/>
        <end position="523"/>
    </location>
</feature>
<dbReference type="PANTHER" id="PTHR31145:SF2">
    <property type="entry name" value="FLAVIN CARRIER PROTEIN 2"/>
    <property type="match status" value="1"/>
</dbReference>
<dbReference type="SMART" id="SM01320">
    <property type="entry name" value="TRP_N"/>
    <property type="match status" value="1"/>
</dbReference>
<feature type="transmembrane region" description="Helical" evidence="7">
    <location>
        <begin position="475"/>
        <end position="492"/>
    </location>
</feature>
<dbReference type="RefSeq" id="XP_025351792.1">
    <property type="nucleotide sequence ID" value="XM_025500001.1"/>
</dbReference>
<dbReference type="GO" id="GO:0009272">
    <property type="term" value="P:fungal-type cell wall biogenesis"/>
    <property type="evidence" value="ECO:0007669"/>
    <property type="project" value="TreeGrafter"/>
</dbReference>
<evidence type="ECO:0000256" key="7">
    <source>
        <dbReference type="SAM" id="Phobius"/>
    </source>
</evidence>
<feature type="chain" id="PRO_5016459412" evidence="8">
    <location>
        <begin position="28"/>
        <end position="707"/>
    </location>
</feature>
<dbReference type="Pfam" id="PF06011">
    <property type="entry name" value="TRP"/>
    <property type="match status" value="1"/>
</dbReference>
<dbReference type="FunCoup" id="A0A316V1R5">
    <property type="interactions" value="16"/>
</dbReference>
<accession>A0A316V1R5</accession>
<evidence type="ECO:0000256" key="5">
    <source>
        <dbReference type="ARBA" id="ARBA00022989"/>
    </source>
</evidence>
<keyword evidence="6 7" id="KW-0472">Membrane</keyword>
<evidence type="ECO:0000313" key="11">
    <source>
        <dbReference type="Proteomes" id="UP000245771"/>
    </source>
</evidence>
<gene>
    <name evidence="10" type="ORF">FA14DRAFT_166123</name>
</gene>
<keyword evidence="11" id="KW-1185">Reference proteome</keyword>